<evidence type="ECO:0000259" key="2">
    <source>
        <dbReference type="Pfam" id="PF04151"/>
    </source>
</evidence>
<dbReference type="Gene3D" id="2.60.120.380">
    <property type="match status" value="1"/>
</dbReference>
<feature type="domain" description="Peptidase C-terminal archaeal/bacterial" evidence="2">
    <location>
        <begin position="48"/>
        <end position="115"/>
    </location>
</feature>
<evidence type="ECO:0000256" key="1">
    <source>
        <dbReference type="SAM" id="SignalP"/>
    </source>
</evidence>
<feature type="signal peptide" evidence="1">
    <location>
        <begin position="1"/>
        <end position="21"/>
    </location>
</feature>
<keyword evidence="4" id="KW-1185">Reference proteome</keyword>
<organism evidence="3 4">
    <name type="scientific">Luteimonas salinilitoris</name>
    <dbReference type="NCBI Taxonomy" id="3237697"/>
    <lineage>
        <taxon>Bacteria</taxon>
        <taxon>Pseudomonadati</taxon>
        <taxon>Pseudomonadota</taxon>
        <taxon>Gammaproteobacteria</taxon>
        <taxon>Lysobacterales</taxon>
        <taxon>Lysobacteraceae</taxon>
        <taxon>Luteimonas</taxon>
    </lineage>
</organism>
<evidence type="ECO:0000313" key="3">
    <source>
        <dbReference type="EMBL" id="MEZ0474072.1"/>
    </source>
</evidence>
<dbReference type="Proteomes" id="UP001566331">
    <property type="component" value="Unassembled WGS sequence"/>
</dbReference>
<dbReference type="RefSeq" id="WP_370564067.1">
    <property type="nucleotide sequence ID" value="NZ_JBFWIB010000006.1"/>
</dbReference>
<evidence type="ECO:0000313" key="4">
    <source>
        <dbReference type="Proteomes" id="UP001566331"/>
    </source>
</evidence>
<dbReference type="EMBL" id="JBFWIC010000005">
    <property type="protein sequence ID" value="MEZ0474072.1"/>
    <property type="molecule type" value="Genomic_DNA"/>
</dbReference>
<feature type="chain" id="PRO_5045729287" evidence="1">
    <location>
        <begin position="22"/>
        <end position="136"/>
    </location>
</feature>
<proteinExistence type="predicted"/>
<accession>A0ABV4HMW4</accession>
<protein>
    <submittedName>
        <fullName evidence="3">PPC domain-containing protein</fullName>
    </submittedName>
</protein>
<keyword evidence="1" id="KW-0732">Signal</keyword>
<dbReference type="InterPro" id="IPR007280">
    <property type="entry name" value="Peptidase_C_arc/bac"/>
</dbReference>
<dbReference type="Pfam" id="PF04151">
    <property type="entry name" value="PPC"/>
    <property type="match status" value="1"/>
</dbReference>
<comment type="caution">
    <text evidence="3">The sequence shown here is derived from an EMBL/GenBank/DDBJ whole genome shotgun (WGS) entry which is preliminary data.</text>
</comment>
<name>A0ABV4HMW4_9GAMM</name>
<gene>
    <name evidence="3" type="ORF">AB6713_05505</name>
</gene>
<reference evidence="3 4" key="1">
    <citation type="submission" date="2024-07" db="EMBL/GenBank/DDBJ databases">
        <title>Luteimonas salilacus sp. nov., isolated from the shore soil of Salt Lake in Tibet of China.</title>
        <authorList>
            <person name="Zhang X."/>
            <person name="Li A."/>
        </authorList>
    </citation>
    <scope>NUCLEOTIDE SEQUENCE [LARGE SCALE GENOMIC DNA]</scope>
    <source>
        <strain evidence="3 4">B3-2-R+30</strain>
    </source>
</reference>
<sequence>MRLPLFSLALLTALAAAPAFAADKLTPGRAIEGALQASDRSSDSGGRSHDYALDLDAGQLVAISAKSEDFDTVLILFGPDGDRVAENDDKEGGGTDSLLVVSAPATGTYTVRLNSLPMGEGHTGDYSLRALVVSDD</sequence>